<gene>
    <name evidence="2" type="ORF">ASPTUDRAFT_926274</name>
</gene>
<sequence length="512" mass="57851">MDTMGQKNYKRLYYNLLRSQENDAQVQEIPITEYPQPEISCYTTPIATVVIGQTHFKIAEYHLRPYSSLSHNSSELHISDINEDIGHTFIHFLSTGCYETLKPTDLGPENCPWAREFERSVYAYHAARRYSIFGLEEHAKRYMLTFSEEVSTRQLLKTVSKVYSELPGHDSWFESFIRDKLAAAFEKDEFSFRYRVVRDGLGSDDDFNRFLMYTTLEIYADKLTSLRETAPNGHHQTNGHAEIPSEEKGPAEEKQSTTESPDDKDESSPRYSNEPLSADDTPTVVNAVNSRPQSPIPPSTAFLASPAQNGYNWASSCSDSPPREFPAFAPSPPLIRRETVDWADPDPEPEREPSFRPETEPPITDQKPDRELESEQPPKQEPEQKPELEIEQRPESVLEQEPEPVPEPKPEQKPEPKPEAQPQTQPPLQPLPPPDLKRKTEPEPVIKTEPELKSVPLPKPAPGNQAAPAEQPAQPKKKNKPNSHRRKKKNAQMHAAAAQQAGPQANGSAAKP</sequence>
<protein>
    <recommendedName>
        <fullName evidence="4">BTB domain-containing protein</fullName>
    </recommendedName>
</protein>
<dbReference type="STRING" id="767770.A0A1L9N732"/>
<feature type="compositionally biased region" description="Basic residues" evidence="1">
    <location>
        <begin position="475"/>
        <end position="491"/>
    </location>
</feature>
<feature type="compositionally biased region" description="Basic and acidic residues" evidence="1">
    <location>
        <begin position="366"/>
        <end position="396"/>
    </location>
</feature>
<feature type="compositionally biased region" description="Low complexity" evidence="1">
    <location>
        <begin position="462"/>
        <end position="474"/>
    </location>
</feature>
<feature type="region of interest" description="Disordered" evidence="1">
    <location>
        <begin position="229"/>
        <end position="512"/>
    </location>
</feature>
<feature type="compositionally biased region" description="Polar residues" evidence="1">
    <location>
        <begin position="306"/>
        <end position="319"/>
    </location>
</feature>
<evidence type="ECO:0000313" key="3">
    <source>
        <dbReference type="Proteomes" id="UP000184304"/>
    </source>
</evidence>
<dbReference type="EMBL" id="KV878198">
    <property type="protein sequence ID" value="OJI85113.1"/>
    <property type="molecule type" value="Genomic_DNA"/>
</dbReference>
<dbReference type="VEuPathDB" id="FungiDB:ASPTUDRAFT_926274"/>
<dbReference type="PANTHER" id="PTHR37538:SF1">
    <property type="entry name" value="BTB DOMAIN-CONTAINING PROTEIN"/>
    <property type="match status" value="1"/>
</dbReference>
<dbReference type="OMA" id="PWAREFE"/>
<feature type="compositionally biased region" description="Basic and acidic residues" evidence="1">
    <location>
        <begin position="435"/>
        <end position="452"/>
    </location>
</feature>
<feature type="compositionally biased region" description="Basic and acidic residues" evidence="1">
    <location>
        <begin position="348"/>
        <end position="359"/>
    </location>
</feature>
<feature type="compositionally biased region" description="Basic and acidic residues" evidence="1">
    <location>
        <begin position="243"/>
        <end position="256"/>
    </location>
</feature>
<reference evidence="3" key="1">
    <citation type="journal article" date="2017" name="Genome Biol.">
        <title>Comparative genomics reveals high biological diversity and specific adaptations in the industrially and medically important fungal genus Aspergillus.</title>
        <authorList>
            <person name="de Vries R.P."/>
            <person name="Riley R."/>
            <person name="Wiebenga A."/>
            <person name="Aguilar-Osorio G."/>
            <person name="Amillis S."/>
            <person name="Uchima C.A."/>
            <person name="Anderluh G."/>
            <person name="Asadollahi M."/>
            <person name="Askin M."/>
            <person name="Barry K."/>
            <person name="Battaglia E."/>
            <person name="Bayram O."/>
            <person name="Benocci T."/>
            <person name="Braus-Stromeyer S.A."/>
            <person name="Caldana C."/>
            <person name="Canovas D."/>
            <person name="Cerqueira G.C."/>
            <person name="Chen F."/>
            <person name="Chen W."/>
            <person name="Choi C."/>
            <person name="Clum A."/>
            <person name="Dos Santos R.A."/>
            <person name="Damasio A.R."/>
            <person name="Diallinas G."/>
            <person name="Emri T."/>
            <person name="Fekete E."/>
            <person name="Flipphi M."/>
            <person name="Freyberg S."/>
            <person name="Gallo A."/>
            <person name="Gournas C."/>
            <person name="Habgood R."/>
            <person name="Hainaut M."/>
            <person name="Harispe M.L."/>
            <person name="Henrissat B."/>
            <person name="Hilden K.S."/>
            <person name="Hope R."/>
            <person name="Hossain A."/>
            <person name="Karabika E."/>
            <person name="Karaffa L."/>
            <person name="Karanyi Z."/>
            <person name="Krasevec N."/>
            <person name="Kuo A."/>
            <person name="Kusch H."/>
            <person name="LaButti K."/>
            <person name="Lagendijk E.L."/>
            <person name="Lapidus A."/>
            <person name="Levasseur A."/>
            <person name="Lindquist E."/>
            <person name="Lipzen A."/>
            <person name="Logrieco A.F."/>
            <person name="MacCabe A."/>
            <person name="Maekelae M.R."/>
            <person name="Malavazi I."/>
            <person name="Melin P."/>
            <person name="Meyer V."/>
            <person name="Mielnichuk N."/>
            <person name="Miskei M."/>
            <person name="Molnar A.P."/>
            <person name="Mule G."/>
            <person name="Ngan C.Y."/>
            <person name="Orejas M."/>
            <person name="Orosz E."/>
            <person name="Ouedraogo J.P."/>
            <person name="Overkamp K.M."/>
            <person name="Park H.-S."/>
            <person name="Perrone G."/>
            <person name="Piumi F."/>
            <person name="Punt P.J."/>
            <person name="Ram A.F."/>
            <person name="Ramon A."/>
            <person name="Rauscher S."/>
            <person name="Record E."/>
            <person name="Riano-Pachon D.M."/>
            <person name="Robert V."/>
            <person name="Roehrig J."/>
            <person name="Ruller R."/>
            <person name="Salamov A."/>
            <person name="Salih N.S."/>
            <person name="Samson R.A."/>
            <person name="Sandor E."/>
            <person name="Sanguinetti M."/>
            <person name="Schuetze T."/>
            <person name="Sepcic K."/>
            <person name="Shelest E."/>
            <person name="Sherlock G."/>
            <person name="Sophianopoulou V."/>
            <person name="Squina F.M."/>
            <person name="Sun H."/>
            <person name="Susca A."/>
            <person name="Todd R.B."/>
            <person name="Tsang A."/>
            <person name="Unkles S.E."/>
            <person name="van de Wiele N."/>
            <person name="van Rossen-Uffink D."/>
            <person name="Oliveira J.V."/>
            <person name="Vesth T.C."/>
            <person name="Visser J."/>
            <person name="Yu J.-H."/>
            <person name="Zhou M."/>
            <person name="Andersen M.R."/>
            <person name="Archer D.B."/>
            <person name="Baker S.E."/>
            <person name="Benoit I."/>
            <person name="Brakhage A.A."/>
            <person name="Braus G.H."/>
            <person name="Fischer R."/>
            <person name="Frisvad J.C."/>
            <person name="Goldman G.H."/>
            <person name="Houbraken J."/>
            <person name="Oakley B."/>
            <person name="Pocsi I."/>
            <person name="Scazzocchio C."/>
            <person name="Seiboth B."/>
            <person name="vanKuyk P.A."/>
            <person name="Wortman J."/>
            <person name="Dyer P.S."/>
            <person name="Grigoriev I.V."/>
        </authorList>
    </citation>
    <scope>NUCLEOTIDE SEQUENCE [LARGE SCALE GENOMIC DNA]</scope>
    <source>
        <strain evidence="3">CBS 134.48</strain>
    </source>
</reference>
<dbReference type="PANTHER" id="PTHR37538">
    <property type="entry name" value="BTB DOMAIN-CONTAINING PROTEIN"/>
    <property type="match status" value="1"/>
</dbReference>
<feature type="compositionally biased region" description="Pro residues" evidence="1">
    <location>
        <begin position="424"/>
        <end position="434"/>
    </location>
</feature>
<dbReference type="Proteomes" id="UP000184304">
    <property type="component" value="Unassembled WGS sequence"/>
</dbReference>
<name>A0A1L9N732_ASPTC</name>
<evidence type="ECO:0000256" key="1">
    <source>
        <dbReference type="SAM" id="MobiDB-lite"/>
    </source>
</evidence>
<evidence type="ECO:0000313" key="2">
    <source>
        <dbReference type="EMBL" id="OJI85113.1"/>
    </source>
</evidence>
<evidence type="ECO:0008006" key="4">
    <source>
        <dbReference type="Google" id="ProtNLM"/>
    </source>
</evidence>
<dbReference type="AlphaFoldDB" id="A0A1L9N732"/>
<feature type="compositionally biased region" description="Basic and acidic residues" evidence="1">
    <location>
        <begin position="406"/>
        <end position="418"/>
    </location>
</feature>
<organism evidence="2 3">
    <name type="scientific">Aspergillus tubingensis (strain CBS 134.48)</name>
    <dbReference type="NCBI Taxonomy" id="767770"/>
    <lineage>
        <taxon>Eukaryota</taxon>
        <taxon>Fungi</taxon>
        <taxon>Dikarya</taxon>
        <taxon>Ascomycota</taxon>
        <taxon>Pezizomycotina</taxon>
        <taxon>Eurotiomycetes</taxon>
        <taxon>Eurotiomycetidae</taxon>
        <taxon>Eurotiales</taxon>
        <taxon>Aspergillaceae</taxon>
        <taxon>Aspergillus</taxon>
        <taxon>Aspergillus subgen. Circumdati</taxon>
    </lineage>
</organism>
<accession>A0A1L9N732</accession>
<feature type="compositionally biased region" description="Low complexity" evidence="1">
    <location>
        <begin position="492"/>
        <end position="512"/>
    </location>
</feature>
<keyword evidence="3" id="KW-1185">Reference proteome</keyword>
<feature type="compositionally biased region" description="Polar residues" evidence="1">
    <location>
        <begin position="283"/>
        <end position="293"/>
    </location>
</feature>
<proteinExistence type="predicted"/>
<dbReference type="OrthoDB" id="3594103at2759"/>